<reference evidence="1 2" key="1">
    <citation type="submission" date="2024-01" db="EMBL/GenBank/DDBJ databases">
        <title>The complete chloroplast genome sequence of Lithospermum erythrorhizon: insights into the phylogenetic relationship among Boraginaceae species and the maternal lineages of purple gromwells.</title>
        <authorList>
            <person name="Okada T."/>
            <person name="Watanabe K."/>
        </authorList>
    </citation>
    <scope>NUCLEOTIDE SEQUENCE [LARGE SCALE GENOMIC DNA]</scope>
</reference>
<sequence length="150" mass="17565">MEKKNKLQVVEPLGVFAIPNLAKTYRMIATRFNQKNKYVKPQVQNTRGHLMRDCFKIKGFPEWWLGLRDQKLKEKANVVQELNTPMEYRFEDQDHSRSLQNMISLIQQEVGKSLKRKVVTSGNCQNEANLTGFDHLEVASYHKLIMMIKV</sequence>
<protein>
    <submittedName>
        <fullName evidence="1">Uncharacterized protein</fullName>
    </submittedName>
</protein>
<dbReference type="Proteomes" id="UP001454036">
    <property type="component" value="Unassembled WGS sequence"/>
</dbReference>
<evidence type="ECO:0000313" key="2">
    <source>
        <dbReference type="Proteomes" id="UP001454036"/>
    </source>
</evidence>
<name>A0AAV3R5Q8_LITER</name>
<comment type="caution">
    <text evidence="1">The sequence shown here is derived from an EMBL/GenBank/DDBJ whole genome shotgun (WGS) entry which is preliminary data.</text>
</comment>
<dbReference type="AlphaFoldDB" id="A0AAV3R5Q8"/>
<evidence type="ECO:0000313" key="1">
    <source>
        <dbReference type="EMBL" id="GAA0171739.1"/>
    </source>
</evidence>
<organism evidence="1 2">
    <name type="scientific">Lithospermum erythrorhizon</name>
    <name type="common">Purple gromwell</name>
    <name type="synonym">Lithospermum officinale var. erythrorhizon</name>
    <dbReference type="NCBI Taxonomy" id="34254"/>
    <lineage>
        <taxon>Eukaryota</taxon>
        <taxon>Viridiplantae</taxon>
        <taxon>Streptophyta</taxon>
        <taxon>Embryophyta</taxon>
        <taxon>Tracheophyta</taxon>
        <taxon>Spermatophyta</taxon>
        <taxon>Magnoliopsida</taxon>
        <taxon>eudicotyledons</taxon>
        <taxon>Gunneridae</taxon>
        <taxon>Pentapetalae</taxon>
        <taxon>asterids</taxon>
        <taxon>lamiids</taxon>
        <taxon>Boraginales</taxon>
        <taxon>Boraginaceae</taxon>
        <taxon>Boraginoideae</taxon>
        <taxon>Lithospermeae</taxon>
        <taxon>Lithospermum</taxon>
    </lineage>
</organism>
<dbReference type="EMBL" id="BAABME010007798">
    <property type="protein sequence ID" value="GAA0171739.1"/>
    <property type="molecule type" value="Genomic_DNA"/>
</dbReference>
<accession>A0AAV3R5Q8</accession>
<keyword evidence="2" id="KW-1185">Reference proteome</keyword>
<gene>
    <name evidence="1" type="ORF">LIER_25704</name>
</gene>
<proteinExistence type="predicted"/>